<feature type="compositionally biased region" description="Basic and acidic residues" evidence="4">
    <location>
        <begin position="1677"/>
        <end position="1696"/>
    </location>
</feature>
<dbReference type="EMBL" id="CAJJDO010000008">
    <property type="protein sequence ID" value="CAD8139729.1"/>
    <property type="molecule type" value="Genomic_DNA"/>
</dbReference>
<feature type="repeat" description="WD" evidence="2">
    <location>
        <begin position="399"/>
        <end position="440"/>
    </location>
</feature>
<dbReference type="PROSITE" id="PS50294">
    <property type="entry name" value="WD_REPEATS_REGION"/>
    <property type="match status" value="5"/>
</dbReference>
<keyword evidence="3" id="KW-0175">Coiled coil</keyword>
<evidence type="ECO:0000313" key="6">
    <source>
        <dbReference type="EMBL" id="CAD8139729.1"/>
    </source>
</evidence>
<dbReference type="InterPro" id="IPR001680">
    <property type="entry name" value="WD40_rpt"/>
</dbReference>
<feature type="compositionally biased region" description="Polar residues" evidence="4">
    <location>
        <begin position="1697"/>
        <end position="1706"/>
    </location>
</feature>
<sequence>MTTQIKKLSKLDHTVPIYSPRSTYKQILHIDETLLADLTLNFDPFTINVLRTEFLMRHGSMEVTEFILVVKEHLLSWQLEISNRDIKLIRQLVNLFEEIDLNGNGNLEWEEFTNYIIEKATVLNNIKSKQDEIKLYTKSNMKPFKKFTQIITRVIYIKEIDKIAFFEEGSDEIQFMTPDGGFGLKPLKIVPISDKVVTTQAKKDKDKQNFVIVKKEDTIEKKTKILTMLYIDDPKYQVLLTSTHDGYVRGWRYQSSGFVLANQPDNDEEMIEHHFNNDIYSMTWDGINEILYCGQKEGQINIWNLKNDTEIQFEDISHTDVVMDMIAMPKLQFMASASLDHNLILWNTLSKKRERTYKEHTRGIVSLAFNESLILLFSAGFDHNLCVWNPYIESLIFKIQGHSSPVIGVVVIEGTSQIVSLDQEGSVKVWDTKKFNCVQQFSVETQDEKHKFNPSSLCYIPKPLKLIFGGRSIYSYEYDKNYNPNSVDDYVAVCCKFIENQMAFFTPAGTKIKIWNALTGDVKKIYSDITTTEITAFKLDNLDKRFIIGDSSGTVALFNVINGAKIKNLPKHSGEVVAIVHASDIGSFFTGSMDNNVFMTLDNEFGESELLRTFIIQDGQLTYLSYDPAMKHLLAGTNSGQIRFYETDTNKLHGVANEFKQGEEITSINLIKGIPFMFVTNSQGRISIMSMPPVLHRFVKVYTFTNIDPEIPSQLLGISNAVFSQDKKNRIFNATWIYGGDRIHFSCQGTFIKLAIRNLKQRYQVNQVFDIIIRQLVNLFEEIDLNGNGNLEWEEFTNYIIEKATVLNNIKSKQDEIKLYTKSNMKPFKKFTQIITRVIYIKEIDKIAFFEEGSDEIQFMTPDGGFGLKPLKIVPISDKVVTTQAKKDKDKQNFVIVKKEDTIEKKTKILTMLYIDDPKYQVLLTSTHDGYVRGWRYQSSGFVLANQPDNDEEMIEHHFNNDIYSMTWDGINEILYCGQKEGQINIWNLKTDTETQLQSEGGHTDVVMDMIAMPKLQFMASASLDGNLILWNTLYNKRERTYKEHTRGIVSLAFNESLILLFSAGFDHNLCVWNPYIESLIFKIQGHSSPVIGVVVIEGTSQIVSLDQEGSVKVWDTKKFNCVQQFSVETQDEKHKFNPSSLCYIPKPLKLIFGGRSIYSYEYDKNYNPNSVDDYVAVCCKFIENQMAFFTPAGTKIKIWNALTGDVKKIYSDITTTEITAFKLDNLDKRFIIGDSSGTVALFNVINGAKIKNLPKHSGEVVAIVHASDIGSFFTGSMDNNVFMTLDNEFGESELLRTFIIQDGQLTYLSYDPAMKHLLAGTNSGQIRFYETDTNKLHGVANEFKQGEEITSINLIKGIPFMFVTNSQGRISIMSMPPVLHRFVKVYTFTNIDPEIPSQLLGISNAVFSQDKKVLYLSDDKGFIKCFEVDWLVDFLINVVIDKDKEDAATKRMKGIKTGSTQNARQMLALPKVPQKEVKMKWITRAHYEVIKSLEYVEKENFLITTAFDKKVKLWDAETGKFIDSFQQNYDRKEPRPIALKRSGTDEIYNADLNERVDLKYTQLIQQQQQEEQGGQVQQIQVLEEKISDPLGLTKSPQEEFNPFYYLEKIDQSKLSTLKSNPEWKLEIRFKEYYEKYEQKIKTLFEQVKIKEKEVHEKQVKQGIHNRHFKVQNYSTDDAKQFDSNHKPILKDDDGNNNHSHQQQASVQFNQKLKPEQVLQKHKVQQKDHHQITQGGNQQINFDSITNQGEIVKELKQQQQDLQENLKHGIKVSISTPQIKSIQIPSLAKATTQKRSKKVDPQLFEKLYRQNLKSKVLFNSDPEVFLSEAECNAAYKLAAALANYDITDERSLKFAEIKCKSRVKLPRLQ</sequence>
<evidence type="ECO:0000256" key="1">
    <source>
        <dbReference type="ARBA" id="ARBA00022737"/>
    </source>
</evidence>
<proteinExistence type="predicted"/>
<feature type="domain" description="EF-hand" evidence="5">
    <location>
        <begin position="87"/>
        <end position="122"/>
    </location>
</feature>
<feature type="repeat" description="WD" evidence="2">
    <location>
        <begin position="1000"/>
        <end position="1041"/>
    </location>
</feature>
<keyword evidence="7" id="KW-1185">Reference proteome</keyword>
<dbReference type="SMART" id="SM00320">
    <property type="entry name" value="WD40"/>
    <property type="match status" value="17"/>
</dbReference>
<dbReference type="Proteomes" id="UP000689195">
    <property type="component" value="Unassembled WGS sequence"/>
</dbReference>
<feature type="repeat" description="WD" evidence="2">
    <location>
        <begin position="1084"/>
        <end position="1125"/>
    </location>
</feature>
<evidence type="ECO:0000256" key="2">
    <source>
        <dbReference type="PROSITE-ProRule" id="PRU00221"/>
    </source>
</evidence>
<feature type="coiled-coil region" evidence="3">
    <location>
        <begin position="1745"/>
        <end position="1772"/>
    </location>
</feature>
<feature type="region of interest" description="Disordered" evidence="4">
    <location>
        <begin position="1671"/>
        <end position="1706"/>
    </location>
</feature>
<accession>A0A8S1SK83</accession>
<dbReference type="PROSITE" id="PS00678">
    <property type="entry name" value="WD_REPEATS_1"/>
    <property type="match status" value="1"/>
</dbReference>
<name>A0A8S1SK83_9CILI</name>
<dbReference type="PROSITE" id="PS00018">
    <property type="entry name" value="EF_HAND_1"/>
    <property type="match status" value="2"/>
</dbReference>
<dbReference type="PANTHER" id="PTHR44324">
    <property type="entry name" value="WD40 REPEAT DOMAIN 95"/>
    <property type="match status" value="1"/>
</dbReference>
<protein>
    <recommendedName>
        <fullName evidence="5">EF-hand domain-containing protein</fullName>
    </recommendedName>
</protein>
<dbReference type="InterPro" id="IPR019775">
    <property type="entry name" value="WD40_repeat_CS"/>
</dbReference>
<keyword evidence="1" id="KW-0677">Repeat</keyword>
<dbReference type="InterPro" id="IPR018247">
    <property type="entry name" value="EF_Hand_1_Ca_BS"/>
</dbReference>
<evidence type="ECO:0000256" key="3">
    <source>
        <dbReference type="SAM" id="Coils"/>
    </source>
</evidence>
<dbReference type="Pfam" id="PF00400">
    <property type="entry name" value="WD40"/>
    <property type="match status" value="3"/>
</dbReference>
<comment type="caution">
    <text evidence="6">The sequence shown here is derived from an EMBL/GenBank/DDBJ whole genome shotgun (WGS) entry which is preliminary data.</text>
</comment>
<feature type="repeat" description="WD" evidence="2">
    <location>
        <begin position="1484"/>
        <end position="1525"/>
    </location>
</feature>
<feature type="domain" description="EF-hand" evidence="5">
    <location>
        <begin position="771"/>
        <end position="806"/>
    </location>
</feature>
<dbReference type="PROSITE" id="PS50222">
    <property type="entry name" value="EF_HAND_2"/>
    <property type="match status" value="2"/>
</dbReference>
<dbReference type="OrthoDB" id="445034at2759"/>
<dbReference type="GO" id="GO:0005509">
    <property type="term" value="F:calcium ion binding"/>
    <property type="evidence" value="ECO:0007669"/>
    <property type="project" value="InterPro"/>
</dbReference>
<dbReference type="PANTHER" id="PTHR44324:SF4">
    <property type="entry name" value="WD40 REPEAT DOMAIN 95"/>
    <property type="match status" value="1"/>
</dbReference>
<gene>
    <name evidence="6" type="ORF">PPENT_87.1.T0080265</name>
</gene>
<organism evidence="6 7">
    <name type="scientific">Paramecium pentaurelia</name>
    <dbReference type="NCBI Taxonomy" id="43138"/>
    <lineage>
        <taxon>Eukaryota</taxon>
        <taxon>Sar</taxon>
        <taxon>Alveolata</taxon>
        <taxon>Ciliophora</taxon>
        <taxon>Intramacronucleata</taxon>
        <taxon>Oligohymenophorea</taxon>
        <taxon>Peniculida</taxon>
        <taxon>Parameciidae</taxon>
        <taxon>Paramecium</taxon>
    </lineage>
</organism>
<dbReference type="InterPro" id="IPR051242">
    <property type="entry name" value="WD-EF-hand_domain"/>
</dbReference>
<evidence type="ECO:0000313" key="7">
    <source>
        <dbReference type="Proteomes" id="UP000689195"/>
    </source>
</evidence>
<keyword evidence="2" id="KW-0853">WD repeat</keyword>
<feature type="repeat" description="WD" evidence="2">
    <location>
        <begin position="1042"/>
        <end position="1074"/>
    </location>
</feature>
<evidence type="ECO:0000259" key="5">
    <source>
        <dbReference type="PROSITE" id="PS50222"/>
    </source>
</evidence>
<reference evidence="6" key="1">
    <citation type="submission" date="2021-01" db="EMBL/GenBank/DDBJ databases">
        <authorList>
            <consortium name="Genoscope - CEA"/>
            <person name="William W."/>
        </authorList>
    </citation>
    <scope>NUCLEOTIDE SEQUENCE</scope>
</reference>
<feature type="repeat" description="WD" evidence="2">
    <location>
        <begin position="315"/>
        <end position="356"/>
    </location>
</feature>
<dbReference type="SMART" id="SM00054">
    <property type="entry name" value="EFh"/>
    <property type="match status" value="2"/>
</dbReference>
<evidence type="ECO:0000256" key="4">
    <source>
        <dbReference type="SAM" id="MobiDB-lite"/>
    </source>
</evidence>
<feature type="repeat" description="WD" evidence="2">
    <location>
        <begin position="357"/>
        <end position="389"/>
    </location>
</feature>
<dbReference type="PROSITE" id="PS50082">
    <property type="entry name" value="WD_REPEATS_2"/>
    <property type="match status" value="7"/>
</dbReference>
<dbReference type="InterPro" id="IPR002048">
    <property type="entry name" value="EF_hand_dom"/>
</dbReference>
<dbReference type="Pfam" id="PF13202">
    <property type="entry name" value="EF-hand_5"/>
    <property type="match status" value="2"/>
</dbReference>